<name>A0A8K1CLB1_PYTOL</name>
<dbReference type="Proteomes" id="UP000794436">
    <property type="component" value="Unassembled WGS sequence"/>
</dbReference>
<evidence type="ECO:0000256" key="1">
    <source>
        <dbReference type="SAM" id="Coils"/>
    </source>
</evidence>
<dbReference type="OrthoDB" id="77797at2759"/>
<evidence type="ECO:0000313" key="4">
    <source>
        <dbReference type="Proteomes" id="UP000794436"/>
    </source>
</evidence>
<proteinExistence type="predicted"/>
<comment type="caution">
    <text evidence="3">The sequence shown here is derived from an EMBL/GenBank/DDBJ whole genome shotgun (WGS) entry which is preliminary data.</text>
</comment>
<feature type="region of interest" description="Disordered" evidence="2">
    <location>
        <begin position="1"/>
        <end position="26"/>
    </location>
</feature>
<evidence type="ECO:0000313" key="3">
    <source>
        <dbReference type="EMBL" id="TMW65619.1"/>
    </source>
</evidence>
<reference evidence="3" key="1">
    <citation type="submission" date="2019-03" db="EMBL/GenBank/DDBJ databases">
        <title>Long read genome sequence of the mycoparasitic Pythium oligandrum ATCC 38472 isolated from sugarbeet rhizosphere.</title>
        <authorList>
            <person name="Gaulin E."/>
        </authorList>
    </citation>
    <scope>NUCLEOTIDE SEQUENCE</scope>
    <source>
        <strain evidence="3">ATCC 38472_TT</strain>
    </source>
</reference>
<keyword evidence="1" id="KW-0175">Coiled coil</keyword>
<dbReference type="Pfam" id="PF14712">
    <property type="entry name" value="Snapin_Pallidin"/>
    <property type="match status" value="1"/>
</dbReference>
<organism evidence="3 4">
    <name type="scientific">Pythium oligandrum</name>
    <name type="common">Mycoparasitic fungus</name>
    <dbReference type="NCBI Taxonomy" id="41045"/>
    <lineage>
        <taxon>Eukaryota</taxon>
        <taxon>Sar</taxon>
        <taxon>Stramenopiles</taxon>
        <taxon>Oomycota</taxon>
        <taxon>Peronosporomycetes</taxon>
        <taxon>Pythiales</taxon>
        <taxon>Pythiaceae</taxon>
        <taxon>Pythium</taxon>
    </lineage>
</organism>
<protein>
    <recommendedName>
        <fullName evidence="5">Biogenesis of lysosome-related organelles complex 1 subunit 7</fullName>
    </recommendedName>
</protein>
<evidence type="ECO:0008006" key="5">
    <source>
        <dbReference type="Google" id="ProtNLM"/>
    </source>
</evidence>
<dbReference type="EMBL" id="SPLM01000037">
    <property type="protein sequence ID" value="TMW65619.1"/>
    <property type="molecule type" value="Genomic_DNA"/>
</dbReference>
<evidence type="ECO:0000256" key="2">
    <source>
        <dbReference type="SAM" id="MobiDB-lite"/>
    </source>
</evidence>
<sequence>MTEMHAPAAATSAPAPSTTEADGPSAAAAVAPVEGSFAKGMYVAVWPKIEKCHSYVAVLLAAQEQLQETVDRLLAGLNEAEQAEESSLVGYADRLKNFPGRVERLQRKLELIEDRLLALKEARNRGASCVTKYNRETALHASPLF</sequence>
<gene>
    <name evidence="3" type="ORF">Poli38472_008261</name>
</gene>
<dbReference type="AlphaFoldDB" id="A0A8K1CLB1"/>
<dbReference type="InterPro" id="IPR028119">
    <property type="entry name" value="Snapin/Pallidin/Snn1"/>
</dbReference>
<keyword evidence="4" id="KW-1185">Reference proteome</keyword>
<accession>A0A8K1CLB1</accession>
<feature type="coiled-coil region" evidence="1">
    <location>
        <begin position="63"/>
        <end position="122"/>
    </location>
</feature>